<feature type="transmembrane region" description="Helical" evidence="1">
    <location>
        <begin position="170"/>
        <end position="191"/>
    </location>
</feature>
<organism evidence="2 3">
    <name type="scientific">Streptococcus mutans SM6</name>
    <dbReference type="NCBI Taxonomy" id="857119"/>
    <lineage>
        <taxon>Bacteria</taxon>
        <taxon>Bacillati</taxon>
        <taxon>Bacillota</taxon>
        <taxon>Bacilli</taxon>
        <taxon>Lactobacillales</taxon>
        <taxon>Streptococcaceae</taxon>
        <taxon>Streptococcus</taxon>
    </lineage>
</organism>
<reference evidence="2 3" key="1">
    <citation type="journal article" date="2013" name="Mol. Biol. Evol.">
        <title>Evolutionary and population genomics of the cavity causing bacteria Streptococcus mutans.</title>
        <authorList>
            <person name="Cornejo O.E."/>
            <person name="Lefebure T."/>
            <person name="Pavinski Bitar P.D."/>
            <person name="Lang P."/>
            <person name="Richards V.P."/>
            <person name="Eilertson K."/>
            <person name="Do T."/>
            <person name="Beighton D."/>
            <person name="Zeng L."/>
            <person name="Ahn S.J."/>
            <person name="Burne R.A."/>
            <person name="Siepel A."/>
            <person name="Bustamante C.D."/>
            <person name="Stanhope M.J."/>
        </authorList>
    </citation>
    <scope>NUCLEOTIDE SEQUENCE [LARGE SCALE GENOMIC DNA]</scope>
    <source>
        <strain evidence="2 3">SM6</strain>
    </source>
</reference>
<name>A0A829BRF3_STRMG</name>
<keyword evidence="1" id="KW-1133">Transmembrane helix</keyword>
<dbReference type="RefSeq" id="WP_002262856.1">
    <property type="nucleotide sequence ID" value="NZ_AHSR01000019.1"/>
</dbReference>
<gene>
    <name evidence="2" type="ORF">SMU82_04807</name>
</gene>
<keyword evidence="1" id="KW-0472">Membrane</keyword>
<accession>A0A829BRF3</accession>
<sequence>MLKENRNKGFVLYLVFGIFFIIGAVGIFLAVSYKNNSQAVSYNGESTKASSGDKVTLEIRDIYSKPIADIDGHKTVIWLVKYKDNGYVGLESKEEDKDIARLLKAGSSLRQHPKRIAVKYYNTHRSTSHVIRNYSGAMIGILRSQPELNKYFSFYTYVSLYDIKSDQTSLPIVCGLLGLLGLLFIGIAFYVRYKVNRAYDELYAAYPELNGNLDPLISESLYHDDKLKIIIYKNHLITYHRGFALVDLHQVVQLYHRIVKTRRSFIAVNQQSFLVAVKMDNKKVSLFICNRGKKTDEELQPLFAAVTSYFPNIKIGYDKLF</sequence>
<dbReference type="AlphaFoldDB" id="A0A829BRF3"/>
<comment type="caution">
    <text evidence="2">The sequence shown here is derived from an EMBL/GenBank/DDBJ whole genome shotgun (WGS) entry which is preliminary data.</text>
</comment>
<dbReference type="GeneID" id="93859497"/>
<dbReference type="Proteomes" id="UP000011676">
    <property type="component" value="Unassembled WGS sequence"/>
</dbReference>
<proteinExistence type="predicted"/>
<dbReference type="EMBL" id="AHSR01000019">
    <property type="protein sequence ID" value="EMC24177.1"/>
    <property type="molecule type" value="Genomic_DNA"/>
</dbReference>
<evidence type="ECO:0000256" key="1">
    <source>
        <dbReference type="SAM" id="Phobius"/>
    </source>
</evidence>
<keyword evidence="1" id="KW-0812">Transmembrane</keyword>
<protein>
    <submittedName>
        <fullName evidence="2">Uncharacterized protein</fullName>
    </submittedName>
</protein>
<evidence type="ECO:0000313" key="3">
    <source>
        <dbReference type="Proteomes" id="UP000011676"/>
    </source>
</evidence>
<evidence type="ECO:0000313" key="2">
    <source>
        <dbReference type="EMBL" id="EMC24177.1"/>
    </source>
</evidence>
<feature type="transmembrane region" description="Helical" evidence="1">
    <location>
        <begin position="12"/>
        <end position="33"/>
    </location>
</feature>